<evidence type="ECO:0000256" key="1">
    <source>
        <dbReference type="ARBA" id="ARBA00007637"/>
    </source>
</evidence>
<dbReference type="InterPro" id="IPR001509">
    <property type="entry name" value="Epimerase_deHydtase"/>
</dbReference>
<sequence>MDLNEIRVVVTGGAGLIGSHLADRLSDDNDVIVADDLSKGTRDRVPDGVEFVEADLTDPNDVARVVTDDVDIVFHLAAYTDTNYEEPRQLFEENSEMTYNLLERMDDVGVEHFAFTSSSTVYGEAPRPTPEDYAPLEPISIYGASKLTDEALLSTYTHSYGMTAWCFRFANIVGPRQRGNVIPDFIEKLLDDPETLEILGNGRQEKSYLHVTECVDAICHVVEHADDELNTYNLGTRTTTSVNRIADIVADEMGLDPEYTYTGGDRGWTGDVPKMRLSIEKLAALGWEPNQSSDEAVRRATRELFAELRSEHRE</sequence>
<accession>A0A1H3FPY6</accession>
<dbReference type="STRING" id="660517.SAMN04487946_10460"/>
<dbReference type="OrthoDB" id="4907at2157"/>
<dbReference type="Gene3D" id="3.90.25.10">
    <property type="entry name" value="UDP-galactose 4-epimerase, domain 1"/>
    <property type="match status" value="1"/>
</dbReference>
<comment type="similarity">
    <text evidence="1">Belongs to the NAD(P)-dependent epimerase/dehydratase family.</text>
</comment>
<evidence type="ECO:0000313" key="3">
    <source>
        <dbReference type="EMBL" id="SDX92204.1"/>
    </source>
</evidence>
<dbReference type="PANTHER" id="PTHR43000">
    <property type="entry name" value="DTDP-D-GLUCOSE 4,6-DEHYDRATASE-RELATED"/>
    <property type="match status" value="1"/>
</dbReference>
<dbReference type="InterPro" id="IPR036291">
    <property type="entry name" value="NAD(P)-bd_dom_sf"/>
</dbReference>
<dbReference type="AlphaFoldDB" id="A0A1H3FPY6"/>
<dbReference type="SUPFAM" id="SSF51735">
    <property type="entry name" value="NAD(P)-binding Rossmann-fold domains"/>
    <property type="match status" value="1"/>
</dbReference>
<protein>
    <submittedName>
        <fullName evidence="3">UDP-glucose 4-epimerase</fullName>
    </submittedName>
</protein>
<reference evidence="4" key="1">
    <citation type="submission" date="2016-10" db="EMBL/GenBank/DDBJ databases">
        <authorList>
            <person name="Varghese N."/>
            <person name="Submissions S."/>
        </authorList>
    </citation>
    <scope>NUCLEOTIDE SEQUENCE [LARGE SCALE GENOMIC DNA]</scope>
    <source>
        <strain evidence="4">CGMCC 1.10118</strain>
    </source>
</reference>
<gene>
    <name evidence="3" type="ORF">SAMN04487946_10460</name>
</gene>
<evidence type="ECO:0000313" key="4">
    <source>
        <dbReference type="Proteomes" id="UP000199170"/>
    </source>
</evidence>
<dbReference type="EMBL" id="FNPB01000004">
    <property type="protein sequence ID" value="SDX92204.1"/>
    <property type="molecule type" value="Genomic_DNA"/>
</dbReference>
<organism evidence="3 4">
    <name type="scientific">Halobellus clavatus</name>
    <dbReference type="NCBI Taxonomy" id="660517"/>
    <lineage>
        <taxon>Archaea</taxon>
        <taxon>Methanobacteriati</taxon>
        <taxon>Methanobacteriota</taxon>
        <taxon>Stenosarchaea group</taxon>
        <taxon>Halobacteria</taxon>
        <taxon>Halobacteriales</taxon>
        <taxon>Haloferacaceae</taxon>
        <taxon>Halobellus</taxon>
    </lineage>
</organism>
<feature type="domain" description="NAD-dependent epimerase/dehydratase" evidence="2">
    <location>
        <begin position="8"/>
        <end position="235"/>
    </location>
</feature>
<keyword evidence="4" id="KW-1185">Reference proteome</keyword>
<dbReference type="CDD" id="cd05234">
    <property type="entry name" value="UDP_G4E_2_SDR_e"/>
    <property type="match status" value="1"/>
</dbReference>
<evidence type="ECO:0000259" key="2">
    <source>
        <dbReference type="Pfam" id="PF01370"/>
    </source>
</evidence>
<dbReference type="Proteomes" id="UP000199170">
    <property type="component" value="Unassembled WGS sequence"/>
</dbReference>
<proteinExistence type="inferred from homology"/>
<dbReference type="Gene3D" id="3.40.50.720">
    <property type="entry name" value="NAD(P)-binding Rossmann-like Domain"/>
    <property type="match status" value="1"/>
</dbReference>
<dbReference type="RefSeq" id="WP_089766644.1">
    <property type="nucleotide sequence ID" value="NZ_FNPB01000004.1"/>
</dbReference>
<dbReference type="Pfam" id="PF01370">
    <property type="entry name" value="Epimerase"/>
    <property type="match status" value="1"/>
</dbReference>
<name>A0A1H3FPY6_9EURY</name>